<feature type="compositionally biased region" description="Low complexity" evidence="6">
    <location>
        <begin position="137"/>
        <end position="158"/>
    </location>
</feature>
<dbReference type="SMART" id="SM01019">
    <property type="entry name" value="B3"/>
    <property type="match status" value="1"/>
</dbReference>
<keyword evidence="5" id="KW-0539">Nucleus</keyword>
<evidence type="ECO:0000256" key="2">
    <source>
        <dbReference type="ARBA" id="ARBA00023015"/>
    </source>
</evidence>
<dbReference type="PANTHER" id="PTHR31140">
    <property type="entry name" value="B3 DOMAIN-CONTAINING TRANSCRIPTION FACTOR ABI3"/>
    <property type="match status" value="1"/>
</dbReference>
<evidence type="ECO:0000256" key="4">
    <source>
        <dbReference type="ARBA" id="ARBA00023163"/>
    </source>
</evidence>
<proteinExistence type="predicted"/>
<evidence type="ECO:0000256" key="5">
    <source>
        <dbReference type="ARBA" id="ARBA00023242"/>
    </source>
</evidence>
<keyword evidence="4" id="KW-0804">Transcription</keyword>
<keyword evidence="9" id="KW-1185">Reference proteome</keyword>
<keyword evidence="2" id="KW-0805">Transcription regulation</keyword>
<gene>
    <name evidence="8" type="ORF">L1049_009536</name>
</gene>
<dbReference type="GO" id="GO:0003700">
    <property type="term" value="F:DNA-binding transcription factor activity"/>
    <property type="evidence" value="ECO:0007669"/>
    <property type="project" value="InterPro"/>
</dbReference>
<dbReference type="EMBL" id="JBBPBK010000016">
    <property type="protein sequence ID" value="KAK9267117.1"/>
    <property type="molecule type" value="Genomic_DNA"/>
</dbReference>
<evidence type="ECO:0000256" key="6">
    <source>
        <dbReference type="SAM" id="MobiDB-lite"/>
    </source>
</evidence>
<dbReference type="PROSITE" id="PS50863">
    <property type="entry name" value="B3"/>
    <property type="match status" value="1"/>
</dbReference>
<dbReference type="Gene3D" id="2.40.330.10">
    <property type="entry name" value="DNA-binding pseudobarrel domain"/>
    <property type="match status" value="1"/>
</dbReference>
<feature type="domain" description="TF-B3" evidence="7">
    <location>
        <begin position="202"/>
        <end position="303"/>
    </location>
</feature>
<dbReference type="GO" id="GO:0003677">
    <property type="term" value="F:DNA binding"/>
    <property type="evidence" value="ECO:0007669"/>
    <property type="project" value="UniProtKB-KW"/>
</dbReference>
<feature type="compositionally biased region" description="Polar residues" evidence="6">
    <location>
        <begin position="15"/>
        <end position="65"/>
    </location>
</feature>
<dbReference type="InterPro" id="IPR003340">
    <property type="entry name" value="B3_DNA-bd"/>
</dbReference>
<accession>A0AAP0R055</accession>
<dbReference type="GO" id="GO:0005634">
    <property type="term" value="C:nucleus"/>
    <property type="evidence" value="ECO:0007669"/>
    <property type="project" value="UniProtKB-SubCell"/>
</dbReference>
<evidence type="ECO:0000313" key="9">
    <source>
        <dbReference type="Proteomes" id="UP001415857"/>
    </source>
</evidence>
<dbReference type="Pfam" id="PF02362">
    <property type="entry name" value="B3"/>
    <property type="match status" value="1"/>
</dbReference>
<evidence type="ECO:0000256" key="1">
    <source>
        <dbReference type="ARBA" id="ARBA00004123"/>
    </source>
</evidence>
<dbReference type="InterPro" id="IPR015300">
    <property type="entry name" value="DNA-bd_pseudobarrel_sf"/>
</dbReference>
<sequence length="456" mass="51141">MEDFFESSSTTTSTIANFNHGGQPSEEQGVISNMGCSQNSQFSINEPQSYPSDTSTAPSSQFDNPTQYEHLHESLQFPYALPLGYVPLSPFCHWPDEIEIGVPNSIPMELQGQKIWDSYITKAARSYRKLARERGSRSSGNPPGAASSSGFTTSSVSSPNRVITRGLTMCGADTTAQKTNENVQKDPYTFCTPDNKKLRVLLRKELKNSDVRNLGRIVLPKKEAEANLPSLSDKEGIPIVIMDVYSNQAWGMRYKYWSNNKSRMYVLENTGDFVRQNALENGDCMTLYEDESKNLYFSIKRVNRPACEPSNEHYIVNNYYNYNYNYNGNDDYLSGSCTHHAKEHDESSLAILIEEPRCKEQQEANTPVMLPMDSASSYLSFDETGTGFSCNITKKANSIQSTTALIGPLSSSHTNMMGADGHENEFDDDYFSSLEMLPTVSEYSYSLFDQLMNKLP</sequence>
<protein>
    <recommendedName>
        <fullName evidence="7">TF-B3 domain-containing protein</fullName>
    </recommendedName>
</protein>
<reference evidence="8 9" key="1">
    <citation type="journal article" date="2024" name="Plant J.">
        <title>Genome sequences and population genomics reveal climatic adaptation and genomic divergence between two closely related sweetgum species.</title>
        <authorList>
            <person name="Xu W.Q."/>
            <person name="Ren C.Q."/>
            <person name="Zhang X.Y."/>
            <person name="Comes H.P."/>
            <person name="Liu X.H."/>
            <person name="Li Y.G."/>
            <person name="Kettle C.J."/>
            <person name="Jalonen R."/>
            <person name="Gaisberger H."/>
            <person name="Ma Y.Z."/>
            <person name="Qiu Y.X."/>
        </authorList>
    </citation>
    <scope>NUCLEOTIDE SEQUENCE [LARGE SCALE GENOMIC DNA]</scope>
    <source>
        <strain evidence="8">Hangzhou</strain>
    </source>
</reference>
<dbReference type="AlphaFoldDB" id="A0AAP0R055"/>
<organism evidence="8 9">
    <name type="scientific">Liquidambar formosana</name>
    <name type="common">Formosan gum</name>
    <dbReference type="NCBI Taxonomy" id="63359"/>
    <lineage>
        <taxon>Eukaryota</taxon>
        <taxon>Viridiplantae</taxon>
        <taxon>Streptophyta</taxon>
        <taxon>Embryophyta</taxon>
        <taxon>Tracheophyta</taxon>
        <taxon>Spermatophyta</taxon>
        <taxon>Magnoliopsida</taxon>
        <taxon>eudicotyledons</taxon>
        <taxon>Gunneridae</taxon>
        <taxon>Pentapetalae</taxon>
        <taxon>Saxifragales</taxon>
        <taxon>Altingiaceae</taxon>
        <taxon>Liquidambar</taxon>
    </lineage>
</organism>
<evidence type="ECO:0000256" key="3">
    <source>
        <dbReference type="ARBA" id="ARBA00023125"/>
    </source>
</evidence>
<comment type="caution">
    <text evidence="8">The sequence shown here is derived from an EMBL/GenBank/DDBJ whole genome shotgun (WGS) entry which is preliminary data.</text>
</comment>
<comment type="subcellular location">
    <subcellularLocation>
        <location evidence="1">Nucleus</location>
    </subcellularLocation>
</comment>
<dbReference type="PANTHER" id="PTHR31140:SF74">
    <property type="entry name" value="B3 DOMAIN-CONTAINING TRANSCRIPTION FACTOR LEC2"/>
    <property type="match status" value="1"/>
</dbReference>
<dbReference type="Proteomes" id="UP001415857">
    <property type="component" value="Unassembled WGS sequence"/>
</dbReference>
<keyword evidence="3" id="KW-0238">DNA-binding</keyword>
<feature type="region of interest" description="Disordered" evidence="6">
    <location>
        <begin position="1"/>
        <end position="65"/>
    </location>
</feature>
<dbReference type="InterPro" id="IPR044800">
    <property type="entry name" value="LEC2-like"/>
</dbReference>
<name>A0AAP0R055_LIQFO</name>
<evidence type="ECO:0000313" key="8">
    <source>
        <dbReference type="EMBL" id="KAK9267117.1"/>
    </source>
</evidence>
<dbReference type="CDD" id="cd10017">
    <property type="entry name" value="B3_DNA"/>
    <property type="match status" value="1"/>
</dbReference>
<dbReference type="SUPFAM" id="SSF101936">
    <property type="entry name" value="DNA-binding pseudobarrel domain"/>
    <property type="match status" value="1"/>
</dbReference>
<evidence type="ECO:0000259" key="7">
    <source>
        <dbReference type="PROSITE" id="PS50863"/>
    </source>
</evidence>
<feature type="region of interest" description="Disordered" evidence="6">
    <location>
        <begin position="130"/>
        <end position="158"/>
    </location>
</feature>